<keyword evidence="3" id="KW-0325">Glycoprotein</keyword>
<sequence>MKHATSFGRLTRALVLAAALLSLPTAALAQHPSRYRLADDWAKLPAGRKTAAVGKLVTAPDGQSIWAIIRCAPPEEPSLHAPRKLPGLFGYECLNSKLDPIIQFDLDGNVIKSFGGGLFIWPHGMGIDRDGNIWVTDAVSPRFIPKGDKRGAQVVKFSPDGKLLLRLGTPGEAGNDPAHLSTPSDVAFTRDGDILVADGHNPADNNRIVRFTLDGKYVSEFGKTGYAPKEFRGIHAIATDDDGRIYVADRYNNRIQIFKPDGSYVTSWLQFGRPSGIFIRGSDMYVADSESDNVENPGFEMGIRIGDIATGWVRDFILYPWGDPRTTQGTAAEFVTVDKAGNIYGGEPVPRNIQKYIRVHP</sequence>
<dbReference type="InterPro" id="IPR001258">
    <property type="entry name" value="NHL_repeat"/>
</dbReference>
<dbReference type="PANTHER" id="PTHR10680:SF38">
    <property type="entry name" value="BLL1368 PROTEIN"/>
    <property type="match status" value="1"/>
</dbReference>
<dbReference type="Gene3D" id="2.120.10.30">
    <property type="entry name" value="TolB, C-terminal domain"/>
    <property type="match status" value="1"/>
</dbReference>
<keyword evidence="2" id="KW-0677">Repeat</keyword>
<feature type="signal peptide" evidence="5">
    <location>
        <begin position="1"/>
        <end position="29"/>
    </location>
</feature>
<evidence type="ECO:0000256" key="5">
    <source>
        <dbReference type="SAM" id="SignalP"/>
    </source>
</evidence>
<keyword evidence="7" id="KW-1185">Reference proteome</keyword>
<name>A0A9X1DDY1_9SPHN</name>
<feature type="repeat" description="NHL" evidence="4">
    <location>
        <begin position="218"/>
        <end position="261"/>
    </location>
</feature>
<dbReference type="PROSITE" id="PS51125">
    <property type="entry name" value="NHL"/>
    <property type="match status" value="3"/>
</dbReference>
<dbReference type="RefSeq" id="WP_214624406.1">
    <property type="nucleotide sequence ID" value="NZ_JAHGAW010000009.1"/>
</dbReference>
<feature type="repeat" description="NHL" evidence="4">
    <location>
        <begin position="167"/>
        <end position="214"/>
    </location>
</feature>
<evidence type="ECO:0000256" key="2">
    <source>
        <dbReference type="ARBA" id="ARBA00022737"/>
    </source>
</evidence>
<evidence type="ECO:0008006" key="8">
    <source>
        <dbReference type="Google" id="ProtNLM"/>
    </source>
</evidence>
<dbReference type="SUPFAM" id="SSF63825">
    <property type="entry name" value="YWTD domain"/>
    <property type="match status" value="1"/>
</dbReference>
<gene>
    <name evidence="6" type="ORF">KK488_14440</name>
</gene>
<evidence type="ECO:0000256" key="1">
    <source>
        <dbReference type="ARBA" id="ARBA00022729"/>
    </source>
</evidence>
<evidence type="ECO:0000313" key="6">
    <source>
        <dbReference type="EMBL" id="MBT2188150.1"/>
    </source>
</evidence>
<organism evidence="6 7">
    <name type="scientific">Sphingobium nicotianae</name>
    <dbReference type="NCBI Taxonomy" id="2782607"/>
    <lineage>
        <taxon>Bacteria</taxon>
        <taxon>Pseudomonadati</taxon>
        <taxon>Pseudomonadota</taxon>
        <taxon>Alphaproteobacteria</taxon>
        <taxon>Sphingomonadales</taxon>
        <taxon>Sphingomonadaceae</taxon>
        <taxon>Sphingobium</taxon>
    </lineage>
</organism>
<dbReference type="PANTHER" id="PTHR10680">
    <property type="entry name" value="PEPTIDYL-GLYCINE ALPHA-AMIDATING MONOOXYGENASE"/>
    <property type="match status" value="1"/>
</dbReference>
<dbReference type="Pfam" id="PF01436">
    <property type="entry name" value="NHL"/>
    <property type="match status" value="2"/>
</dbReference>
<dbReference type="InterPro" id="IPR011042">
    <property type="entry name" value="6-blade_b-propeller_TolB-like"/>
</dbReference>
<reference evidence="6" key="1">
    <citation type="submission" date="2021-05" db="EMBL/GenBank/DDBJ databases">
        <title>Genome of Sphingobium sp. strain.</title>
        <authorList>
            <person name="Fan R."/>
        </authorList>
    </citation>
    <scope>NUCLEOTIDE SEQUENCE</scope>
    <source>
        <strain evidence="6">H33</strain>
    </source>
</reference>
<evidence type="ECO:0000256" key="3">
    <source>
        <dbReference type="ARBA" id="ARBA00023180"/>
    </source>
</evidence>
<comment type="caution">
    <text evidence="6">The sequence shown here is derived from an EMBL/GenBank/DDBJ whole genome shotgun (WGS) entry which is preliminary data.</text>
</comment>
<evidence type="ECO:0000313" key="7">
    <source>
        <dbReference type="Proteomes" id="UP001138757"/>
    </source>
</evidence>
<evidence type="ECO:0000256" key="4">
    <source>
        <dbReference type="PROSITE-ProRule" id="PRU00504"/>
    </source>
</evidence>
<feature type="repeat" description="NHL" evidence="4">
    <location>
        <begin position="108"/>
        <end position="160"/>
    </location>
</feature>
<protein>
    <recommendedName>
        <fullName evidence="8">6-bladed beta-propeller</fullName>
    </recommendedName>
</protein>
<dbReference type="Proteomes" id="UP001138757">
    <property type="component" value="Unassembled WGS sequence"/>
</dbReference>
<accession>A0A9X1DDY1</accession>
<proteinExistence type="predicted"/>
<feature type="chain" id="PRO_5040829518" description="6-bladed beta-propeller" evidence="5">
    <location>
        <begin position="30"/>
        <end position="361"/>
    </location>
</feature>
<keyword evidence="1 5" id="KW-0732">Signal</keyword>
<dbReference type="AlphaFoldDB" id="A0A9X1DDY1"/>
<dbReference type="EMBL" id="JAHGAW010000009">
    <property type="protein sequence ID" value="MBT2188150.1"/>
    <property type="molecule type" value="Genomic_DNA"/>
</dbReference>